<dbReference type="AlphaFoldDB" id="C8VWL2"/>
<dbReference type="OrthoDB" id="9780715at2"/>
<proteinExistence type="predicted"/>
<keyword evidence="2" id="KW-1185">Reference proteome</keyword>
<dbReference type="RefSeq" id="WP_015759063.1">
    <property type="nucleotide sequence ID" value="NC_013216.1"/>
</dbReference>
<gene>
    <name evidence="1" type="ordered locus">Dtox_3667</name>
</gene>
<sequence length="191" mass="20650">MAVGSLNVELMLDTSDMIAALRESQERLALVGFAAYEVIKHWEPIKKFFADLWQGITDAFKGAVNIMIDGMNWLIDGLNKLSIDVPGWVPESLGGGQTWGVNIPEIPKLATGGSITKSGYAIVGEEGPELAYFNAGVGVVSNDNFVDMMGRSSKQVVEHTGTITVKGVNDKNQLAGVVDIVISKLRRETRI</sequence>
<dbReference type="STRING" id="485916.Dtox_3667"/>
<protein>
    <submittedName>
        <fullName evidence="1">Uncharacterized protein</fullName>
    </submittedName>
</protein>
<evidence type="ECO:0000313" key="1">
    <source>
        <dbReference type="EMBL" id="ACV64376.1"/>
    </source>
</evidence>
<reference evidence="1 2" key="1">
    <citation type="journal article" date="2009" name="Stand. Genomic Sci.">
        <title>Complete genome sequence of Desulfotomaculum acetoxidans type strain (5575).</title>
        <authorList>
            <person name="Spring S."/>
            <person name="Lapidus A."/>
            <person name="Schroder M."/>
            <person name="Gleim D."/>
            <person name="Sims D."/>
            <person name="Meincke L."/>
            <person name="Glavina Del Rio T."/>
            <person name="Tice H."/>
            <person name="Copeland A."/>
            <person name="Cheng J.F."/>
            <person name="Lucas S."/>
            <person name="Chen F."/>
            <person name="Nolan M."/>
            <person name="Bruce D."/>
            <person name="Goodwin L."/>
            <person name="Pitluck S."/>
            <person name="Ivanova N."/>
            <person name="Mavromatis K."/>
            <person name="Mikhailova N."/>
            <person name="Pati A."/>
            <person name="Chen A."/>
            <person name="Palaniappan K."/>
            <person name="Land M."/>
            <person name="Hauser L."/>
            <person name="Chang Y.J."/>
            <person name="Jeffries C.D."/>
            <person name="Chain P."/>
            <person name="Saunders E."/>
            <person name="Brettin T."/>
            <person name="Detter J.C."/>
            <person name="Goker M."/>
            <person name="Bristow J."/>
            <person name="Eisen J.A."/>
            <person name="Markowitz V."/>
            <person name="Hugenholtz P."/>
            <person name="Kyrpides N.C."/>
            <person name="Klenk H.P."/>
            <person name="Han C."/>
        </authorList>
    </citation>
    <scope>NUCLEOTIDE SEQUENCE [LARGE SCALE GENOMIC DNA]</scope>
    <source>
        <strain evidence="2">ATCC 49208 / DSM 771 / VKM B-1644</strain>
    </source>
</reference>
<organism evidence="1 2">
    <name type="scientific">Desulfofarcimen acetoxidans (strain ATCC 49208 / DSM 771 / KCTC 5769 / VKM B-1644 / 5575)</name>
    <name type="common">Desulfotomaculum acetoxidans</name>
    <dbReference type="NCBI Taxonomy" id="485916"/>
    <lineage>
        <taxon>Bacteria</taxon>
        <taxon>Bacillati</taxon>
        <taxon>Bacillota</taxon>
        <taxon>Clostridia</taxon>
        <taxon>Eubacteriales</taxon>
        <taxon>Peptococcaceae</taxon>
        <taxon>Desulfofarcimen</taxon>
    </lineage>
</organism>
<name>C8VWL2_DESAS</name>
<dbReference type="eggNOG" id="COG5412">
    <property type="taxonomic scope" value="Bacteria"/>
</dbReference>
<dbReference type="KEGG" id="dae:Dtox_3667"/>
<evidence type="ECO:0000313" key="2">
    <source>
        <dbReference type="Proteomes" id="UP000002217"/>
    </source>
</evidence>
<accession>C8VWL2</accession>
<dbReference type="HOGENOM" id="CLU_1419423_0_0_9"/>
<dbReference type="EMBL" id="CP001720">
    <property type="protein sequence ID" value="ACV64376.1"/>
    <property type="molecule type" value="Genomic_DNA"/>
</dbReference>
<dbReference type="Proteomes" id="UP000002217">
    <property type="component" value="Chromosome"/>
</dbReference>